<organism evidence="1 2">
    <name type="scientific">Gymnopus androsaceus JB14</name>
    <dbReference type="NCBI Taxonomy" id="1447944"/>
    <lineage>
        <taxon>Eukaryota</taxon>
        <taxon>Fungi</taxon>
        <taxon>Dikarya</taxon>
        <taxon>Basidiomycota</taxon>
        <taxon>Agaricomycotina</taxon>
        <taxon>Agaricomycetes</taxon>
        <taxon>Agaricomycetidae</taxon>
        <taxon>Agaricales</taxon>
        <taxon>Marasmiineae</taxon>
        <taxon>Omphalotaceae</taxon>
        <taxon>Gymnopus</taxon>
    </lineage>
</organism>
<sequence>MPVEPLPNELLECILNHLYLPRQTYSFQLLCPPNSMDEAERYQDFLDANDRLLALFDSNPRLATYVRSLEINDFRYATLPLHMSTAGIVQRLYNLNEISFSLIRWTWLPLWLKNLLMLSKRLHLPDLRSGCSSLMNSVNWCLCCAKRKHLKSLEVIDISTALLSGGLATSPLHCRLGPDRLPEWLLEDSCPFEVGRLQSLRIQHDQHDHPRIASLLQQAGASLGELELQDLYQRTIRQPSNVVHLGYIPNLHTLKLVNLHQSDTYTPVPWILSLFEPLLNGNQSPPRHLVIELSSEHDDPVATPQWEHWVAFDAFFARAEFALLETVDIIMTSRVNGIPGDVPSNVADLLSRRLGILKESGKLRVIH</sequence>
<evidence type="ECO:0000313" key="1">
    <source>
        <dbReference type="EMBL" id="KAE9402208.1"/>
    </source>
</evidence>
<dbReference type="OrthoDB" id="3070253at2759"/>
<proteinExistence type="predicted"/>
<name>A0A6A4HYD4_9AGAR</name>
<reference evidence="1" key="1">
    <citation type="journal article" date="2019" name="Environ. Microbiol.">
        <title>Fungal ecological strategies reflected in gene transcription - a case study of two litter decomposers.</title>
        <authorList>
            <person name="Barbi F."/>
            <person name="Kohler A."/>
            <person name="Barry K."/>
            <person name="Baskaran P."/>
            <person name="Daum C."/>
            <person name="Fauchery L."/>
            <person name="Ihrmark K."/>
            <person name="Kuo A."/>
            <person name="LaButti K."/>
            <person name="Lipzen A."/>
            <person name="Morin E."/>
            <person name="Grigoriev I.V."/>
            <person name="Henrissat B."/>
            <person name="Lindahl B."/>
            <person name="Martin F."/>
        </authorList>
    </citation>
    <scope>NUCLEOTIDE SEQUENCE</scope>
    <source>
        <strain evidence="1">JB14</strain>
    </source>
</reference>
<dbReference type="Proteomes" id="UP000799118">
    <property type="component" value="Unassembled WGS sequence"/>
</dbReference>
<dbReference type="EMBL" id="ML769437">
    <property type="protein sequence ID" value="KAE9402208.1"/>
    <property type="molecule type" value="Genomic_DNA"/>
</dbReference>
<dbReference type="AlphaFoldDB" id="A0A6A4HYD4"/>
<keyword evidence="2" id="KW-1185">Reference proteome</keyword>
<evidence type="ECO:0000313" key="2">
    <source>
        <dbReference type="Proteomes" id="UP000799118"/>
    </source>
</evidence>
<evidence type="ECO:0008006" key="3">
    <source>
        <dbReference type="Google" id="ProtNLM"/>
    </source>
</evidence>
<gene>
    <name evidence="1" type="ORF">BT96DRAFT_1017773</name>
</gene>
<accession>A0A6A4HYD4</accession>
<protein>
    <recommendedName>
        <fullName evidence="3">F-box domain-containing protein</fullName>
    </recommendedName>
</protein>